<dbReference type="RefSeq" id="WP_094474647.1">
    <property type="nucleotide sequence ID" value="NZ_NOXT01000121.1"/>
</dbReference>
<dbReference type="NCBIfam" id="TIGR00006">
    <property type="entry name" value="16S rRNA (cytosine(1402)-N(4))-methyltransferase RsmH"/>
    <property type="match status" value="1"/>
</dbReference>
<organism evidence="8 9">
    <name type="scientific">Sandarakinorhabdus cyanobacteriorum</name>
    <dbReference type="NCBI Taxonomy" id="1981098"/>
    <lineage>
        <taxon>Bacteria</taxon>
        <taxon>Pseudomonadati</taxon>
        <taxon>Pseudomonadota</taxon>
        <taxon>Alphaproteobacteria</taxon>
        <taxon>Sphingomonadales</taxon>
        <taxon>Sphingosinicellaceae</taxon>
        <taxon>Sandarakinorhabdus</taxon>
    </lineage>
</organism>
<feature type="region of interest" description="Disordered" evidence="7">
    <location>
        <begin position="248"/>
        <end position="315"/>
    </location>
</feature>
<evidence type="ECO:0000313" key="8">
    <source>
        <dbReference type="EMBL" id="OYQ25696.1"/>
    </source>
</evidence>
<dbReference type="HAMAP" id="MF_01007">
    <property type="entry name" value="16SrRNA_methyltr_H"/>
    <property type="match status" value="1"/>
</dbReference>
<name>A0A255Y8X7_9SPHN</name>
<evidence type="ECO:0000256" key="4">
    <source>
        <dbReference type="ARBA" id="ARBA00022679"/>
    </source>
</evidence>
<keyword evidence="4 6" id="KW-0808">Transferase</keyword>
<evidence type="ECO:0000256" key="6">
    <source>
        <dbReference type="HAMAP-Rule" id="MF_01007"/>
    </source>
</evidence>
<protein>
    <recommendedName>
        <fullName evidence="6">Ribosomal RNA small subunit methyltransferase H</fullName>
        <ecNumber evidence="6">2.1.1.199</ecNumber>
    </recommendedName>
    <alternativeName>
        <fullName evidence="6">16S rRNA m(4)C1402 methyltransferase</fullName>
    </alternativeName>
    <alternativeName>
        <fullName evidence="6">rRNA (cytosine-N(4)-)-methyltransferase RsmH</fullName>
    </alternativeName>
</protein>
<comment type="function">
    <text evidence="6">Specifically methylates the N4 position of cytidine in position 1402 (C1402) of 16S rRNA.</text>
</comment>
<reference evidence="8 9" key="1">
    <citation type="submission" date="2017-07" db="EMBL/GenBank/DDBJ databases">
        <title>Sandarakinorhabdus cyanobacteriorum sp. nov., a novel bacterium isolated from cyanobacterial aggregates in a eutrophic lake.</title>
        <authorList>
            <person name="Cai H."/>
        </authorList>
    </citation>
    <scope>NUCLEOTIDE SEQUENCE [LARGE SCALE GENOMIC DNA]</scope>
    <source>
        <strain evidence="8 9">TH057</strain>
    </source>
</reference>
<evidence type="ECO:0000256" key="7">
    <source>
        <dbReference type="SAM" id="MobiDB-lite"/>
    </source>
</evidence>
<dbReference type="PIRSF" id="PIRSF004486">
    <property type="entry name" value="MraW"/>
    <property type="match status" value="1"/>
</dbReference>
<gene>
    <name evidence="6" type="primary">rsmH</name>
    <name evidence="8" type="ORF">CHU93_13275</name>
</gene>
<dbReference type="Gene3D" id="1.10.150.170">
    <property type="entry name" value="Putative methyltransferase TM0872, insert domain"/>
    <property type="match status" value="1"/>
</dbReference>
<dbReference type="InterPro" id="IPR023397">
    <property type="entry name" value="SAM-dep_MeTrfase_MraW_recog"/>
</dbReference>
<comment type="caution">
    <text evidence="8">The sequence shown here is derived from an EMBL/GenBank/DDBJ whole genome shotgun (WGS) entry which is preliminary data.</text>
</comment>
<dbReference type="PANTHER" id="PTHR11265:SF0">
    <property type="entry name" value="12S RRNA N4-METHYLCYTIDINE METHYLTRANSFERASE"/>
    <property type="match status" value="1"/>
</dbReference>
<evidence type="ECO:0000256" key="1">
    <source>
        <dbReference type="ARBA" id="ARBA00010396"/>
    </source>
</evidence>
<dbReference type="InterPro" id="IPR002903">
    <property type="entry name" value="RsmH"/>
</dbReference>
<dbReference type="Gene3D" id="3.40.50.150">
    <property type="entry name" value="Vaccinia Virus protein VP39"/>
    <property type="match status" value="1"/>
</dbReference>
<comment type="catalytic activity">
    <reaction evidence="6">
        <text>cytidine(1402) in 16S rRNA + S-adenosyl-L-methionine = N(4)-methylcytidine(1402) in 16S rRNA + S-adenosyl-L-homocysteine + H(+)</text>
        <dbReference type="Rhea" id="RHEA:42928"/>
        <dbReference type="Rhea" id="RHEA-COMP:10286"/>
        <dbReference type="Rhea" id="RHEA-COMP:10287"/>
        <dbReference type="ChEBI" id="CHEBI:15378"/>
        <dbReference type="ChEBI" id="CHEBI:57856"/>
        <dbReference type="ChEBI" id="CHEBI:59789"/>
        <dbReference type="ChEBI" id="CHEBI:74506"/>
        <dbReference type="ChEBI" id="CHEBI:82748"/>
        <dbReference type="EC" id="2.1.1.199"/>
    </reaction>
</comment>
<dbReference type="SUPFAM" id="SSF53335">
    <property type="entry name" value="S-adenosyl-L-methionine-dependent methyltransferases"/>
    <property type="match status" value="1"/>
</dbReference>
<keyword evidence="9" id="KW-1185">Reference proteome</keyword>
<feature type="binding site" evidence="6">
    <location>
        <position position="105"/>
    </location>
    <ligand>
        <name>S-adenosyl-L-methionine</name>
        <dbReference type="ChEBI" id="CHEBI:59789"/>
    </ligand>
</feature>
<accession>A0A255Y8X7</accession>
<dbReference type="GO" id="GO:0071424">
    <property type="term" value="F:rRNA (cytosine-N4-)-methyltransferase activity"/>
    <property type="evidence" value="ECO:0007669"/>
    <property type="project" value="UniProtKB-UniRule"/>
</dbReference>
<feature type="binding site" evidence="6">
    <location>
        <position position="52"/>
    </location>
    <ligand>
        <name>S-adenosyl-L-methionine</name>
        <dbReference type="ChEBI" id="CHEBI:59789"/>
    </ligand>
</feature>
<keyword evidence="5 6" id="KW-0949">S-adenosyl-L-methionine</keyword>
<dbReference type="OrthoDB" id="9806637at2"/>
<feature type="compositionally biased region" description="Basic and acidic residues" evidence="7">
    <location>
        <begin position="273"/>
        <end position="287"/>
    </location>
</feature>
<dbReference type="Pfam" id="PF01795">
    <property type="entry name" value="Methyltransf_5"/>
    <property type="match status" value="1"/>
</dbReference>
<evidence type="ECO:0000256" key="2">
    <source>
        <dbReference type="ARBA" id="ARBA00022552"/>
    </source>
</evidence>
<evidence type="ECO:0000313" key="9">
    <source>
        <dbReference type="Proteomes" id="UP000216991"/>
    </source>
</evidence>
<feature type="binding site" evidence="6">
    <location>
        <position position="77"/>
    </location>
    <ligand>
        <name>S-adenosyl-L-methionine</name>
        <dbReference type="ChEBI" id="CHEBI:59789"/>
    </ligand>
</feature>
<evidence type="ECO:0000256" key="3">
    <source>
        <dbReference type="ARBA" id="ARBA00022603"/>
    </source>
</evidence>
<dbReference type="AlphaFoldDB" id="A0A255Y8X7"/>
<dbReference type="Proteomes" id="UP000216991">
    <property type="component" value="Unassembled WGS sequence"/>
</dbReference>
<dbReference type="GO" id="GO:0070475">
    <property type="term" value="P:rRNA base methylation"/>
    <property type="evidence" value="ECO:0007669"/>
    <property type="project" value="UniProtKB-UniRule"/>
</dbReference>
<dbReference type="PANTHER" id="PTHR11265">
    <property type="entry name" value="S-ADENOSYL-METHYLTRANSFERASE MRAW"/>
    <property type="match status" value="1"/>
</dbReference>
<dbReference type="EC" id="2.1.1.199" evidence="6"/>
<keyword evidence="6" id="KW-0963">Cytoplasm</keyword>
<comment type="subcellular location">
    <subcellularLocation>
        <location evidence="6">Cytoplasm</location>
    </subcellularLocation>
</comment>
<feature type="binding site" evidence="6">
    <location>
        <position position="98"/>
    </location>
    <ligand>
        <name>S-adenosyl-L-methionine</name>
        <dbReference type="ChEBI" id="CHEBI:59789"/>
    </ligand>
</feature>
<sequence>MSAAPHVPVLLDEVMAALNLAAGDIYVDATLGAGGYLRAARAAGLAHAYGFDRDPDAHALNADLAGLDDVTLIRRPFAELGAGLADHGVAAVDAIAFDIGVSSMQIDRAERGFSFQADGPLDMRMAQEGMSAADFINSASETEIADVLYHLGDERASRRIARAIVADRPFSRTSELAGLIRRVLGRGEPGKDPATRSFQALRIHVNDELGQLDAGLAAAERLLKPGGRLAVVSFHSAEDRRVKAFLRDRSGSAPAASRHQPYAARGPAPSFEKPAKAVRPSDAEIARNPRARSATLRSAVRTAAPAWPTTVEGRA</sequence>
<proteinExistence type="inferred from homology"/>
<comment type="similarity">
    <text evidence="1 6">Belongs to the methyltransferase superfamily. RsmH family.</text>
</comment>
<feature type="binding site" evidence="6">
    <location>
        <begin position="34"/>
        <end position="36"/>
    </location>
    <ligand>
        <name>S-adenosyl-L-methionine</name>
        <dbReference type="ChEBI" id="CHEBI:59789"/>
    </ligand>
</feature>
<dbReference type="SUPFAM" id="SSF81799">
    <property type="entry name" value="Putative methyltransferase TM0872, insert domain"/>
    <property type="match status" value="1"/>
</dbReference>
<dbReference type="EMBL" id="NOXT01000121">
    <property type="protein sequence ID" value="OYQ25696.1"/>
    <property type="molecule type" value="Genomic_DNA"/>
</dbReference>
<dbReference type="GO" id="GO:0005737">
    <property type="term" value="C:cytoplasm"/>
    <property type="evidence" value="ECO:0007669"/>
    <property type="project" value="UniProtKB-SubCell"/>
</dbReference>
<dbReference type="InterPro" id="IPR029063">
    <property type="entry name" value="SAM-dependent_MTases_sf"/>
</dbReference>
<keyword evidence="3 6" id="KW-0489">Methyltransferase</keyword>
<evidence type="ECO:0000256" key="5">
    <source>
        <dbReference type="ARBA" id="ARBA00022691"/>
    </source>
</evidence>
<keyword evidence="2 6" id="KW-0698">rRNA processing</keyword>